<feature type="transmembrane region" description="Helical" evidence="7">
    <location>
        <begin position="176"/>
        <end position="194"/>
    </location>
</feature>
<evidence type="ECO:0000313" key="11">
    <source>
        <dbReference type="Proteomes" id="UP000823928"/>
    </source>
</evidence>
<comment type="cofactor">
    <cofactor evidence="7 9">
        <name>Mg(2+)</name>
        <dbReference type="ChEBI" id="CHEBI:18420"/>
    </cofactor>
</comment>
<keyword evidence="7 9" id="KW-0460">Magnesium</keyword>
<feature type="transmembrane region" description="Helical" evidence="7">
    <location>
        <begin position="299"/>
        <end position="320"/>
    </location>
</feature>
<feature type="transmembrane region" description="Helical" evidence="7">
    <location>
        <begin position="6"/>
        <end position="26"/>
    </location>
</feature>
<feature type="transmembrane region" description="Helical" evidence="7">
    <location>
        <begin position="53"/>
        <end position="72"/>
    </location>
</feature>
<keyword evidence="3 7" id="KW-0808">Transferase</keyword>
<keyword evidence="6 7" id="KW-0472">Membrane</keyword>
<keyword evidence="4 7" id="KW-0812">Transmembrane</keyword>
<comment type="caution">
    <text evidence="10">The sequence shown here is derived from an EMBL/GenBank/DDBJ whole genome shotgun (WGS) entry which is preliminary data.</text>
</comment>
<evidence type="ECO:0000256" key="4">
    <source>
        <dbReference type="ARBA" id="ARBA00022692"/>
    </source>
</evidence>
<keyword evidence="7" id="KW-0133">Cell shape</keyword>
<evidence type="ECO:0000256" key="1">
    <source>
        <dbReference type="ARBA" id="ARBA00004141"/>
    </source>
</evidence>
<gene>
    <name evidence="7" type="primary">mraY</name>
    <name evidence="10" type="ORF">IAC10_11740</name>
</gene>
<dbReference type="GO" id="GO:0009252">
    <property type="term" value="P:peptidoglycan biosynthetic process"/>
    <property type="evidence" value="ECO:0007669"/>
    <property type="project" value="UniProtKB-UniRule"/>
</dbReference>
<feature type="transmembrane region" description="Helical" evidence="7">
    <location>
        <begin position="224"/>
        <end position="244"/>
    </location>
</feature>
<keyword evidence="7" id="KW-0132">Cell division</keyword>
<comment type="similarity">
    <text evidence="2 7">Belongs to the glycosyltransferase 4 family. MraY subfamily.</text>
</comment>
<dbReference type="InterPro" id="IPR000715">
    <property type="entry name" value="Glycosyl_transferase_4"/>
</dbReference>
<dbReference type="EMBL" id="DVIU01000234">
    <property type="protein sequence ID" value="HIS37277.1"/>
    <property type="molecule type" value="Genomic_DNA"/>
</dbReference>
<keyword evidence="7" id="KW-0961">Cell wall biogenesis/degradation</keyword>
<comment type="function">
    <text evidence="7">Catalyzes the initial step of the lipid cycle reactions in the biosynthesis of the cell wall peptidoglycan: transfers peptidoglycan precursor phospho-MurNAc-pentapeptide from UDP-MurNAc-pentapeptide onto the lipid carrier undecaprenyl phosphate, yielding undecaprenyl-pyrophosphoryl-MurNAc-pentapeptide, known as lipid I.</text>
</comment>
<comment type="pathway">
    <text evidence="7">Cell wall biogenesis; peptidoglycan biosynthesis.</text>
</comment>
<dbReference type="PANTHER" id="PTHR22926:SF5">
    <property type="entry name" value="PHOSPHO-N-ACETYLMURAMOYL-PENTAPEPTIDE-TRANSFERASE HOMOLOG"/>
    <property type="match status" value="1"/>
</dbReference>
<dbReference type="GO" id="GO:0005886">
    <property type="term" value="C:plasma membrane"/>
    <property type="evidence" value="ECO:0007669"/>
    <property type="project" value="UniProtKB-SubCell"/>
</dbReference>
<keyword evidence="7 9" id="KW-0479">Metal-binding</keyword>
<evidence type="ECO:0000256" key="8">
    <source>
        <dbReference type="NCBIfam" id="TIGR00445"/>
    </source>
</evidence>
<feature type="transmembrane region" description="Helical" evidence="7">
    <location>
        <begin position="78"/>
        <end position="94"/>
    </location>
</feature>
<reference evidence="10" key="2">
    <citation type="journal article" date="2021" name="PeerJ">
        <title>Extensive microbial diversity within the chicken gut microbiome revealed by metagenomics and culture.</title>
        <authorList>
            <person name="Gilroy R."/>
            <person name="Ravi A."/>
            <person name="Getino M."/>
            <person name="Pursley I."/>
            <person name="Horton D.L."/>
            <person name="Alikhan N.F."/>
            <person name="Baker D."/>
            <person name="Gharbi K."/>
            <person name="Hall N."/>
            <person name="Watson M."/>
            <person name="Adriaenssens E.M."/>
            <person name="Foster-Nyarko E."/>
            <person name="Jarju S."/>
            <person name="Secka A."/>
            <person name="Antonio M."/>
            <person name="Oren A."/>
            <person name="Chaudhuri R.R."/>
            <person name="La Ragione R."/>
            <person name="Hildebrand F."/>
            <person name="Pallen M.J."/>
        </authorList>
    </citation>
    <scope>NUCLEOTIDE SEQUENCE</scope>
    <source>
        <strain evidence="10">6276</strain>
    </source>
</reference>
<keyword evidence="5 7" id="KW-1133">Transmembrane helix</keyword>
<dbReference type="InterPro" id="IPR018480">
    <property type="entry name" value="PNAcMuramoyl-5peptid_Trfase_CS"/>
</dbReference>
<comment type="subcellular location">
    <subcellularLocation>
        <location evidence="7">Cell membrane</location>
        <topology evidence="7">Multi-pass membrane protein</topology>
    </subcellularLocation>
    <subcellularLocation>
        <location evidence="1">Membrane</location>
        <topology evidence="1">Multi-pass membrane protein</topology>
    </subcellularLocation>
</comment>
<feature type="transmembrane region" description="Helical" evidence="7">
    <location>
        <begin position="250"/>
        <end position="272"/>
    </location>
</feature>
<dbReference type="PROSITE" id="PS01348">
    <property type="entry name" value="MRAY_2"/>
    <property type="match status" value="1"/>
</dbReference>
<name>A0A9D1JNP8_9BACT</name>
<dbReference type="GO" id="GO:0008360">
    <property type="term" value="P:regulation of cell shape"/>
    <property type="evidence" value="ECO:0007669"/>
    <property type="project" value="UniProtKB-KW"/>
</dbReference>
<dbReference type="NCBIfam" id="TIGR00445">
    <property type="entry name" value="mraY"/>
    <property type="match status" value="1"/>
</dbReference>
<dbReference type="Pfam" id="PF00953">
    <property type="entry name" value="Glycos_transf_4"/>
    <property type="match status" value="1"/>
</dbReference>
<feature type="binding site" evidence="9">
    <location>
        <position position="168"/>
    </location>
    <ligand>
        <name>Mg(2+)</name>
        <dbReference type="ChEBI" id="CHEBI:18420"/>
    </ligand>
</feature>
<keyword evidence="7" id="KW-0573">Peptidoglycan synthesis</keyword>
<sequence length="326" mass="35152">MIMLAVAFLLSMILCLLFGVPYIDFLKKKMIGQYVKDCAPEAHAKKQGTPTTGGVFIILAIIAASIIALLLAQRFTTEAIIVLITLIFYTFAGFQDDYLKIKGKANDGLSARGKLLRQIAIALLPTIYVMMTYSHGSEVTIGSLVFDLRWFYPVFAVFVITGASNAYNLTDGLDGLAASTGVFAFAASSVIALFSGHPEVAIIAAAVAGALFGFLRYNKPKAQVFMGDTGSLAIGGLLGTLAVVSKFEFLLIFLGGVFVMETLSVIIQVISFKTTGKRVFKMSPIHHHFELCGWSEKKIVIVFAFVSALLSAVALTLFYLTARGII</sequence>
<accession>A0A9D1JNP8</accession>
<evidence type="ECO:0000313" key="10">
    <source>
        <dbReference type="EMBL" id="HIS37277.1"/>
    </source>
</evidence>
<dbReference type="CDD" id="cd06852">
    <property type="entry name" value="GT_MraY"/>
    <property type="match status" value="1"/>
</dbReference>
<dbReference type="EC" id="2.7.8.13" evidence="7 8"/>
<protein>
    <recommendedName>
        <fullName evidence="7 8">Phospho-N-acetylmuramoyl-pentapeptide-transferase</fullName>
        <ecNumber evidence="7 8">2.7.8.13</ecNumber>
    </recommendedName>
    <alternativeName>
        <fullName evidence="7">UDP-MurNAc-pentapeptide phosphotransferase</fullName>
    </alternativeName>
</protein>
<dbReference type="GO" id="GO:0071555">
    <property type="term" value="P:cell wall organization"/>
    <property type="evidence" value="ECO:0007669"/>
    <property type="project" value="UniProtKB-KW"/>
</dbReference>
<feature type="binding site" evidence="9">
    <location>
        <position position="228"/>
    </location>
    <ligand>
        <name>Mg(2+)</name>
        <dbReference type="ChEBI" id="CHEBI:18420"/>
    </ligand>
</feature>
<feature type="transmembrane region" description="Helical" evidence="7">
    <location>
        <begin position="115"/>
        <end position="135"/>
    </location>
</feature>
<feature type="transmembrane region" description="Helical" evidence="7">
    <location>
        <begin position="150"/>
        <end position="169"/>
    </location>
</feature>
<proteinExistence type="inferred from homology"/>
<keyword evidence="7" id="KW-0131">Cell cycle</keyword>
<evidence type="ECO:0000256" key="2">
    <source>
        <dbReference type="ARBA" id="ARBA00005583"/>
    </source>
</evidence>
<evidence type="ECO:0000256" key="7">
    <source>
        <dbReference type="HAMAP-Rule" id="MF_00038"/>
    </source>
</evidence>
<evidence type="ECO:0000256" key="6">
    <source>
        <dbReference type="ARBA" id="ARBA00023136"/>
    </source>
</evidence>
<dbReference type="HAMAP" id="MF_00038">
    <property type="entry name" value="MraY"/>
    <property type="match status" value="1"/>
</dbReference>
<dbReference type="AlphaFoldDB" id="A0A9D1JNP8"/>
<reference evidence="10" key="1">
    <citation type="submission" date="2020-10" db="EMBL/GenBank/DDBJ databases">
        <authorList>
            <person name="Gilroy R."/>
        </authorList>
    </citation>
    <scope>NUCLEOTIDE SEQUENCE</scope>
    <source>
        <strain evidence="10">6276</strain>
    </source>
</reference>
<dbReference type="GO" id="GO:0046872">
    <property type="term" value="F:metal ion binding"/>
    <property type="evidence" value="ECO:0007669"/>
    <property type="project" value="UniProtKB-KW"/>
</dbReference>
<keyword evidence="7" id="KW-1003">Cell membrane</keyword>
<organism evidence="10 11">
    <name type="scientific">Candidatus Scatousia excrementigallinarum</name>
    <dbReference type="NCBI Taxonomy" id="2840935"/>
    <lineage>
        <taxon>Bacteria</taxon>
        <taxon>Candidatus Scatousia</taxon>
    </lineage>
</organism>
<feature type="transmembrane region" description="Helical" evidence="7">
    <location>
        <begin position="200"/>
        <end position="217"/>
    </location>
</feature>
<dbReference type="PANTHER" id="PTHR22926">
    <property type="entry name" value="PHOSPHO-N-ACETYLMURAMOYL-PENTAPEPTIDE-TRANSFERASE"/>
    <property type="match status" value="1"/>
</dbReference>
<evidence type="ECO:0000256" key="5">
    <source>
        <dbReference type="ARBA" id="ARBA00022989"/>
    </source>
</evidence>
<dbReference type="GO" id="GO:0008963">
    <property type="term" value="F:phospho-N-acetylmuramoyl-pentapeptide-transferase activity"/>
    <property type="evidence" value="ECO:0007669"/>
    <property type="project" value="UniProtKB-UniRule"/>
</dbReference>
<evidence type="ECO:0000256" key="9">
    <source>
        <dbReference type="PIRSR" id="PIRSR600715-1"/>
    </source>
</evidence>
<evidence type="ECO:0000256" key="3">
    <source>
        <dbReference type="ARBA" id="ARBA00022679"/>
    </source>
</evidence>
<comment type="catalytic activity">
    <reaction evidence="7">
        <text>UDP-N-acetyl-alpha-D-muramoyl-L-alanyl-gamma-D-glutamyl-meso-2,6-diaminopimeloyl-D-alanyl-D-alanine + di-trans,octa-cis-undecaprenyl phosphate = di-trans,octa-cis-undecaprenyl diphospho-N-acetyl-alpha-D-muramoyl-L-alanyl-D-glutamyl-meso-2,6-diaminopimeloyl-D-alanyl-D-alanine + UMP</text>
        <dbReference type="Rhea" id="RHEA:28386"/>
        <dbReference type="ChEBI" id="CHEBI:57865"/>
        <dbReference type="ChEBI" id="CHEBI:60392"/>
        <dbReference type="ChEBI" id="CHEBI:61386"/>
        <dbReference type="ChEBI" id="CHEBI:61387"/>
        <dbReference type="EC" id="2.7.8.13"/>
    </reaction>
</comment>
<dbReference type="Proteomes" id="UP000823928">
    <property type="component" value="Unassembled WGS sequence"/>
</dbReference>
<dbReference type="GO" id="GO:0051301">
    <property type="term" value="P:cell division"/>
    <property type="evidence" value="ECO:0007669"/>
    <property type="project" value="UniProtKB-KW"/>
</dbReference>
<dbReference type="InterPro" id="IPR003524">
    <property type="entry name" value="PNAcMuramoyl-5peptid_Trfase"/>
</dbReference>